<comment type="subcellular location">
    <subcellularLocation>
        <location evidence="1">Membrane</location>
        <topology evidence="1">Multi-pass membrane protein</topology>
    </subcellularLocation>
</comment>
<feature type="transmembrane region" description="Helical" evidence="7">
    <location>
        <begin position="430"/>
        <end position="452"/>
    </location>
</feature>
<sequence length="496" mass="56334">MEISVENRNFEMYLKNAGWGFYNKIILSMTCICSLINSITFVSFPLSLALSSCEPLSIPKPFILKIFATFYFGSAFGSIIMASLCDRYGRKKYLIYGLICTFMSTFASAFAYSLYIINIAAIFLGVGLETSRLTSKLLLGELLPKERRGFYLVLYDAIGIFGYVLATVLVILLETPTVLGGKNHPHSLSSWRIILAVCGGMNLVLACACALLEESPRYFLHMNRNYLAFLILKQTYAINKSSFADYFEVTEEEMKGLIKGYNMNYIEPMSILDTFTKLCWRWWMAMKLMLSSRFRNITVVLVLMKTFVIIFGCFQLNTILSKNLTSKIAGQSENKITGLNFVYPVYDVVTYRNHMFDKENMKRNMCSAHRENRIYYENILLFTSTMLPGILLCMLAVDTLGRKPILFSGFLISTCCFLLFDYLRLNLFKLLCCCLIAFAFPAIRSTISLIGIESYPTAIRGNAWGLTSFLGNFLSLFIVVFAIVDMKELELIPSDP</sequence>
<dbReference type="Proteomes" id="UP000625711">
    <property type="component" value="Unassembled WGS sequence"/>
</dbReference>
<dbReference type="InterPro" id="IPR005828">
    <property type="entry name" value="MFS_sugar_transport-like"/>
</dbReference>
<proteinExistence type="inferred from homology"/>
<evidence type="ECO:0000256" key="1">
    <source>
        <dbReference type="ARBA" id="ARBA00004141"/>
    </source>
</evidence>
<evidence type="ECO:0000259" key="8">
    <source>
        <dbReference type="PROSITE" id="PS50850"/>
    </source>
</evidence>
<dbReference type="EMBL" id="JAACXV010000022">
    <property type="protein sequence ID" value="KAF7286743.1"/>
    <property type="molecule type" value="Genomic_DNA"/>
</dbReference>
<feature type="transmembrane region" description="Helical" evidence="7">
    <location>
        <begin position="336"/>
        <end position="353"/>
    </location>
</feature>
<feature type="transmembrane region" description="Helical" evidence="7">
    <location>
        <begin position="193"/>
        <end position="212"/>
    </location>
</feature>
<evidence type="ECO:0000256" key="6">
    <source>
        <dbReference type="ARBA" id="ARBA00023136"/>
    </source>
</evidence>
<dbReference type="GO" id="GO:0016020">
    <property type="term" value="C:membrane"/>
    <property type="evidence" value="ECO:0007669"/>
    <property type="project" value="UniProtKB-SubCell"/>
</dbReference>
<evidence type="ECO:0000313" key="10">
    <source>
        <dbReference type="Proteomes" id="UP000625711"/>
    </source>
</evidence>
<feature type="transmembrane region" description="Helical" evidence="7">
    <location>
        <begin position="95"/>
        <end position="128"/>
    </location>
</feature>
<keyword evidence="4 7" id="KW-0812">Transmembrane</keyword>
<feature type="domain" description="Major facilitator superfamily (MFS) profile" evidence="8">
    <location>
        <begin position="1"/>
        <end position="496"/>
    </location>
</feature>
<dbReference type="SUPFAM" id="SSF103473">
    <property type="entry name" value="MFS general substrate transporter"/>
    <property type="match status" value="1"/>
</dbReference>
<feature type="transmembrane region" description="Helical" evidence="7">
    <location>
        <begin position="403"/>
        <end position="423"/>
    </location>
</feature>
<evidence type="ECO:0000256" key="2">
    <source>
        <dbReference type="ARBA" id="ARBA00008335"/>
    </source>
</evidence>
<keyword evidence="6 7" id="KW-0472">Membrane</keyword>
<dbReference type="InterPro" id="IPR020846">
    <property type="entry name" value="MFS_dom"/>
</dbReference>
<feature type="transmembrane region" description="Helical" evidence="7">
    <location>
        <begin position="25"/>
        <end position="50"/>
    </location>
</feature>
<dbReference type="PANTHER" id="PTHR23511">
    <property type="entry name" value="SYNAPTIC VESICLE GLYCOPROTEIN 2"/>
    <property type="match status" value="1"/>
</dbReference>
<keyword evidence="3" id="KW-0813">Transport</keyword>
<feature type="transmembrane region" description="Helical" evidence="7">
    <location>
        <begin position="62"/>
        <end position="83"/>
    </location>
</feature>
<evidence type="ECO:0000256" key="7">
    <source>
        <dbReference type="SAM" id="Phobius"/>
    </source>
</evidence>
<evidence type="ECO:0000313" key="9">
    <source>
        <dbReference type="EMBL" id="KAF7286743.1"/>
    </source>
</evidence>
<dbReference type="AlphaFoldDB" id="A0A834IX70"/>
<dbReference type="PROSITE" id="PS50850">
    <property type="entry name" value="MFS"/>
    <property type="match status" value="1"/>
</dbReference>
<keyword evidence="10" id="KW-1185">Reference proteome</keyword>
<dbReference type="InterPro" id="IPR036259">
    <property type="entry name" value="MFS_trans_sf"/>
</dbReference>
<dbReference type="GO" id="GO:0022857">
    <property type="term" value="F:transmembrane transporter activity"/>
    <property type="evidence" value="ECO:0007669"/>
    <property type="project" value="InterPro"/>
</dbReference>
<name>A0A834IX70_RHYFE</name>
<evidence type="ECO:0000256" key="3">
    <source>
        <dbReference type="ARBA" id="ARBA00022448"/>
    </source>
</evidence>
<dbReference type="PANTHER" id="PTHR23511:SF5">
    <property type="entry name" value="MAJOR FACILITATOR-TYPE TRANSPORTER HXNZ-RELATED"/>
    <property type="match status" value="1"/>
</dbReference>
<feature type="transmembrane region" description="Helical" evidence="7">
    <location>
        <begin position="374"/>
        <end position="397"/>
    </location>
</feature>
<comment type="similarity">
    <text evidence="2">Belongs to the major facilitator superfamily.</text>
</comment>
<evidence type="ECO:0000256" key="5">
    <source>
        <dbReference type="ARBA" id="ARBA00022989"/>
    </source>
</evidence>
<dbReference type="Gene3D" id="1.20.1250.20">
    <property type="entry name" value="MFS general substrate transporter like domains"/>
    <property type="match status" value="1"/>
</dbReference>
<accession>A0A834IX70</accession>
<dbReference type="Pfam" id="PF00083">
    <property type="entry name" value="Sugar_tr"/>
    <property type="match status" value="1"/>
</dbReference>
<feature type="transmembrane region" description="Helical" evidence="7">
    <location>
        <begin position="294"/>
        <end position="316"/>
    </location>
</feature>
<protein>
    <recommendedName>
        <fullName evidence="8">Major facilitator superfamily (MFS) profile domain-containing protein</fullName>
    </recommendedName>
</protein>
<comment type="caution">
    <text evidence="9">The sequence shown here is derived from an EMBL/GenBank/DDBJ whole genome shotgun (WGS) entry which is preliminary data.</text>
</comment>
<feature type="transmembrane region" description="Helical" evidence="7">
    <location>
        <begin position="464"/>
        <end position="484"/>
    </location>
</feature>
<feature type="transmembrane region" description="Helical" evidence="7">
    <location>
        <begin position="149"/>
        <end position="173"/>
    </location>
</feature>
<dbReference type="OrthoDB" id="4139357at2759"/>
<reference evidence="9" key="1">
    <citation type="submission" date="2020-08" db="EMBL/GenBank/DDBJ databases">
        <title>Genome sequencing and assembly of the red palm weevil Rhynchophorus ferrugineus.</title>
        <authorList>
            <person name="Dias G.B."/>
            <person name="Bergman C.M."/>
            <person name="Manee M."/>
        </authorList>
    </citation>
    <scope>NUCLEOTIDE SEQUENCE</scope>
    <source>
        <strain evidence="9">AA-2017</strain>
        <tissue evidence="9">Whole larva</tissue>
    </source>
</reference>
<organism evidence="9 10">
    <name type="scientific">Rhynchophorus ferrugineus</name>
    <name type="common">Red palm weevil</name>
    <name type="synonym">Curculio ferrugineus</name>
    <dbReference type="NCBI Taxonomy" id="354439"/>
    <lineage>
        <taxon>Eukaryota</taxon>
        <taxon>Metazoa</taxon>
        <taxon>Ecdysozoa</taxon>
        <taxon>Arthropoda</taxon>
        <taxon>Hexapoda</taxon>
        <taxon>Insecta</taxon>
        <taxon>Pterygota</taxon>
        <taxon>Neoptera</taxon>
        <taxon>Endopterygota</taxon>
        <taxon>Coleoptera</taxon>
        <taxon>Polyphaga</taxon>
        <taxon>Cucujiformia</taxon>
        <taxon>Curculionidae</taxon>
        <taxon>Dryophthorinae</taxon>
        <taxon>Rhynchophorus</taxon>
    </lineage>
</organism>
<keyword evidence="5 7" id="KW-1133">Transmembrane helix</keyword>
<evidence type="ECO:0000256" key="4">
    <source>
        <dbReference type="ARBA" id="ARBA00022692"/>
    </source>
</evidence>
<gene>
    <name evidence="9" type="ORF">GWI33_004366</name>
</gene>